<dbReference type="AlphaFoldDB" id="A0A382UFB6"/>
<proteinExistence type="predicted"/>
<organism evidence="1">
    <name type="scientific">marine metagenome</name>
    <dbReference type="NCBI Taxonomy" id="408172"/>
    <lineage>
        <taxon>unclassified sequences</taxon>
        <taxon>metagenomes</taxon>
        <taxon>ecological metagenomes</taxon>
    </lineage>
</organism>
<protein>
    <submittedName>
        <fullName evidence="1">Uncharacterized protein</fullName>
    </submittedName>
</protein>
<sequence>MPKTHYKTVAESNFCSTIKATPPRTDYVYGIMGGAQHVIIWNYGGSRLENMNFPECMACDDGTLVPLSDFGGQGAAVHYKAWVCIAPECDYNIKIRNGEVHEYEPILQGNNRRPR</sequence>
<gene>
    <name evidence="1" type="ORF">METZ01_LOCUS385591</name>
</gene>
<evidence type="ECO:0000313" key="1">
    <source>
        <dbReference type="EMBL" id="SVD32737.1"/>
    </source>
</evidence>
<dbReference type="EMBL" id="UINC01143681">
    <property type="protein sequence ID" value="SVD32737.1"/>
    <property type="molecule type" value="Genomic_DNA"/>
</dbReference>
<accession>A0A382UFB6</accession>
<reference evidence="1" key="1">
    <citation type="submission" date="2018-05" db="EMBL/GenBank/DDBJ databases">
        <authorList>
            <person name="Lanie J.A."/>
            <person name="Ng W.-L."/>
            <person name="Kazmierczak K.M."/>
            <person name="Andrzejewski T.M."/>
            <person name="Davidsen T.M."/>
            <person name="Wayne K.J."/>
            <person name="Tettelin H."/>
            <person name="Glass J.I."/>
            <person name="Rusch D."/>
            <person name="Podicherti R."/>
            <person name="Tsui H.-C.T."/>
            <person name="Winkler M.E."/>
        </authorList>
    </citation>
    <scope>NUCLEOTIDE SEQUENCE</scope>
</reference>
<name>A0A382UFB6_9ZZZZ</name>